<dbReference type="Pfam" id="PF01609">
    <property type="entry name" value="DDE_Tnp_1"/>
    <property type="match status" value="1"/>
</dbReference>
<dbReference type="EMBL" id="MVHD01000120">
    <property type="protein sequence ID" value="OQZ87691.1"/>
    <property type="molecule type" value="Genomic_DNA"/>
</dbReference>
<evidence type="ECO:0000259" key="1">
    <source>
        <dbReference type="Pfam" id="PF01609"/>
    </source>
</evidence>
<keyword evidence="4" id="KW-1185">Reference proteome</keyword>
<reference evidence="3 4" key="1">
    <citation type="submission" date="2017-02" db="EMBL/GenBank/DDBJ databases">
        <title>The new phylogeny of genus Mycobacterium.</title>
        <authorList>
            <person name="Tortoli E."/>
            <person name="Trovato A."/>
            <person name="Cirillo D.M."/>
        </authorList>
    </citation>
    <scope>NUCLEOTIDE SEQUENCE [LARGE SCALE GENOMIC DNA]</scope>
    <source>
        <strain evidence="3 4">DSM 45230</strain>
    </source>
</reference>
<dbReference type="InterPro" id="IPR002559">
    <property type="entry name" value="Transposase_11"/>
</dbReference>
<evidence type="ECO:0000259" key="2">
    <source>
        <dbReference type="Pfam" id="PF05598"/>
    </source>
</evidence>
<feature type="domain" description="Transposase IS4-like" evidence="1">
    <location>
        <begin position="300"/>
        <end position="454"/>
    </location>
</feature>
<accession>A0ABX3R1E2</accession>
<dbReference type="InterPro" id="IPR008490">
    <property type="entry name" value="Transposase_InsH_N"/>
</dbReference>
<dbReference type="NCBIfam" id="NF033593">
    <property type="entry name" value="transpos_ISNCY_1"/>
    <property type="match status" value="1"/>
</dbReference>
<comment type="caution">
    <text evidence="3">The sequence shown here is derived from an EMBL/GenBank/DDBJ whole genome shotgun (WGS) entry which is preliminary data.</text>
</comment>
<dbReference type="RefSeq" id="WP_083141165.1">
    <property type="nucleotide sequence ID" value="NZ_MVHD01000120.1"/>
</dbReference>
<dbReference type="Pfam" id="PF05598">
    <property type="entry name" value="DUF772"/>
    <property type="match status" value="1"/>
</dbReference>
<sequence length="463" mass="51253">MFRTVNDQPTLWDSILPSELLVLPVELGRVDGLLDDPVFFAPFASYFDARIGRPSIPMETYLRLMFLKFRYRLGYESLCREVSDSISWQRFCRIPFGTRVPHPTTLMKITTRCGDDAVTGLNEALLAKAASAKLLRTDKVRADTTVVEAAVAYPTDSGLLAKAIGTMARTVARIKAAGGATGTRARDRRRSAGRRARSIAAKLRLRGQQQRDQAQSAVQRITGELAGIAEQAMGEATTVIRNAKRALRTATGRRKGRLHRAINALNTIVRCTERVVAQARSRLSGVMPESATRLVSLHDIDARPIRKGRLGKPVEFGYKAQIVDNADGVILDHNVEMGNPPDAPQLAPAIERITRRTGHTPRAVTADRGYGEASVEHDLHELGVRSVAIPRKSKPTAARRDFEHRRAFRDKIKWRTGSEGRINHIKRSYGWNRTELTSIHGARTWCGHGVFAHNLVKIGALAA</sequence>
<name>A0ABX3R1E2_9MYCO</name>
<evidence type="ECO:0000313" key="4">
    <source>
        <dbReference type="Proteomes" id="UP000192319"/>
    </source>
</evidence>
<organism evidence="3 4">
    <name type="scientific">Mycobacterium alsense</name>
    <dbReference type="NCBI Taxonomy" id="324058"/>
    <lineage>
        <taxon>Bacteria</taxon>
        <taxon>Bacillati</taxon>
        <taxon>Actinomycetota</taxon>
        <taxon>Actinomycetes</taxon>
        <taxon>Mycobacteriales</taxon>
        <taxon>Mycobacteriaceae</taxon>
        <taxon>Mycobacterium</taxon>
    </lineage>
</organism>
<dbReference type="PANTHER" id="PTHR33803">
    <property type="entry name" value="IS1478 TRANSPOSASE"/>
    <property type="match status" value="1"/>
</dbReference>
<dbReference type="Proteomes" id="UP000192319">
    <property type="component" value="Unassembled WGS sequence"/>
</dbReference>
<protein>
    <submittedName>
        <fullName evidence="3">DDE transposase</fullName>
    </submittedName>
</protein>
<dbReference type="PANTHER" id="PTHR33803:SF3">
    <property type="entry name" value="BLL1974 PROTEIN"/>
    <property type="match status" value="1"/>
</dbReference>
<gene>
    <name evidence="3" type="ORF">BST11_26765</name>
</gene>
<proteinExistence type="predicted"/>
<evidence type="ECO:0000313" key="3">
    <source>
        <dbReference type="EMBL" id="OQZ87691.1"/>
    </source>
</evidence>
<feature type="domain" description="Transposase InsH N-terminal" evidence="2">
    <location>
        <begin position="27"/>
        <end position="111"/>
    </location>
</feature>